<keyword evidence="1" id="KW-0233">DNA recombination</keyword>
<name>A0ABM9AA72_9VIBR</name>
<dbReference type="Proteomes" id="UP000838748">
    <property type="component" value="Unassembled WGS sequence"/>
</dbReference>
<organism evidence="3 4">
    <name type="scientific">Vibrio marisflavi CECT 7928</name>
    <dbReference type="NCBI Taxonomy" id="634439"/>
    <lineage>
        <taxon>Bacteria</taxon>
        <taxon>Pseudomonadati</taxon>
        <taxon>Pseudomonadota</taxon>
        <taxon>Gammaproteobacteria</taxon>
        <taxon>Vibrionales</taxon>
        <taxon>Vibrionaceae</taxon>
        <taxon>Vibrio</taxon>
    </lineage>
</organism>
<dbReference type="RefSeq" id="WP_237364158.1">
    <property type="nucleotide sequence ID" value="NZ_CAKLDM010000005.1"/>
</dbReference>
<evidence type="ECO:0000313" key="3">
    <source>
        <dbReference type="EMBL" id="CAH0543234.1"/>
    </source>
</evidence>
<feature type="domain" description="Tyr recombinase" evidence="2">
    <location>
        <begin position="26"/>
        <end position="236"/>
    </location>
</feature>
<comment type="caution">
    <text evidence="3">The sequence shown here is derived from an EMBL/GenBank/DDBJ whole genome shotgun (WGS) entry which is preliminary data.</text>
</comment>
<evidence type="ECO:0000259" key="2">
    <source>
        <dbReference type="PROSITE" id="PS51898"/>
    </source>
</evidence>
<accession>A0ABM9AA72</accession>
<dbReference type="SUPFAM" id="SSF56349">
    <property type="entry name" value="DNA breaking-rejoining enzymes"/>
    <property type="match status" value="1"/>
</dbReference>
<dbReference type="EMBL" id="CAKLDM010000005">
    <property type="protein sequence ID" value="CAH0543234.1"/>
    <property type="molecule type" value="Genomic_DNA"/>
</dbReference>
<dbReference type="Gene3D" id="1.10.443.10">
    <property type="entry name" value="Intergrase catalytic core"/>
    <property type="match status" value="1"/>
</dbReference>
<evidence type="ECO:0000256" key="1">
    <source>
        <dbReference type="ARBA" id="ARBA00023172"/>
    </source>
</evidence>
<dbReference type="InterPro" id="IPR002104">
    <property type="entry name" value="Integrase_catalytic"/>
</dbReference>
<dbReference type="InterPro" id="IPR013762">
    <property type="entry name" value="Integrase-like_cat_sf"/>
</dbReference>
<dbReference type="InterPro" id="IPR011010">
    <property type="entry name" value="DNA_brk_join_enz"/>
</dbReference>
<gene>
    <name evidence="3" type="ORF">VMF7928_04484</name>
</gene>
<reference evidence="3" key="1">
    <citation type="submission" date="2021-11" db="EMBL/GenBank/DDBJ databases">
        <authorList>
            <person name="Rodrigo-Torres L."/>
            <person name="Arahal R. D."/>
            <person name="Lucena T."/>
        </authorList>
    </citation>
    <scope>NUCLEOTIDE SEQUENCE</scope>
    <source>
        <strain evidence="3">CECT 7928</strain>
    </source>
</reference>
<dbReference type="PROSITE" id="PS51898">
    <property type="entry name" value="TYR_RECOMBINASE"/>
    <property type="match status" value="1"/>
</dbReference>
<proteinExistence type="predicted"/>
<dbReference type="Pfam" id="PF00589">
    <property type="entry name" value="Phage_integrase"/>
    <property type="match status" value="1"/>
</dbReference>
<keyword evidence="4" id="KW-1185">Reference proteome</keyword>
<evidence type="ECO:0000313" key="4">
    <source>
        <dbReference type="Proteomes" id="UP000838748"/>
    </source>
</evidence>
<protein>
    <recommendedName>
        <fullName evidence="2">Tyr recombinase domain-containing protein</fullName>
    </recommendedName>
</protein>
<sequence>MSRINQRIDASLYKPNKATGKIKKRKEPSMPPKDKKEANLILDRLYERSPTLALCCQMSALTGLRYSDASWLTYDDFYDEHDNFKSFFTLCQQKTFRMRVGRKENPMSDSEAYRKSSVTIYTNKEIQNIVEETRLFSTGGGFLFSNPRSRKKLEDGTYIERPMSVVSADWHHQQVKNDMRLSYTLGTHSWRKFFALLLVQNGATVEKIRDLLGQSSLISTNAYLHSFTGDLQQHINELTLTN</sequence>